<keyword evidence="2" id="KW-0227">DNA damage</keyword>
<sequence>MCSLSRWHLIQHDGKAFFVRKECNSSAVKFVVSDLVYVWLTEIADDDLLILFQKLNPFIECRDYSVIHKMIDSCFVEGNKEHPLPSLEIAVLDDDSIELKFKMMMGGLLMKLHVNVQRDTPLTFFKEITLPTLQIGEELLMRQNLLCSSLEKKDAEISQYKLEGATLIRTVVETKPFSKDEFLYKRHAHKTCILSQGLVNVSDYLNLFQNCNPPSINETISVANPPPCSGLKPLKNQIGASGSNFTSEVKSESDVKLLTDCTPSISEANKPKKKKPKLNL</sequence>
<dbReference type="GO" id="GO:0045027">
    <property type="term" value="F:DNA end binding"/>
    <property type="evidence" value="ECO:0007669"/>
    <property type="project" value="TreeGrafter"/>
</dbReference>
<organism evidence="9 10">
    <name type="scientific">Frankliniella fusca</name>
    <dbReference type="NCBI Taxonomy" id="407009"/>
    <lineage>
        <taxon>Eukaryota</taxon>
        <taxon>Metazoa</taxon>
        <taxon>Ecdysozoa</taxon>
        <taxon>Arthropoda</taxon>
        <taxon>Hexapoda</taxon>
        <taxon>Insecta</taxon>
        <taxon>Pterygota</taxon>
        <taxon>Neoptera</taxon>
        <taxon>Paraneoptera</taxon>
        <taxon>Thysanoptera</taxon>
        <taxon>Terebrantia</taxon>
        <taxon>Thripoidea</taxon>
        <taxon>Thripidae</taxon>
        <taxon>Frankliniella</taxon>
    </lineage>
</organism>
<dbReference type="InterPro" id="IPR052287">
    <property type="entry name" value="NHEJ_factor"/>
</dbReference>
<proteinExistence type="inferred from homology"/>
<dbReference type="GO" id="GO:0032807">
    <property type="term" value="C:DNA ligase IV complex"/>
    <property type="evidence" value="ECO:0007669"/>
    <property type="project" value="TreeGrafter"/>
</dbReference>
<dbReference type="Proteomes" id="UP001219518">
    <property type="component" value="Unassembled WGS sequence"/>
</dbReference>
<dbReference type="Gene3D" id="2.170.210.10">
    <property type="entry name" value="DNA double-strand break repair and VJ recombination XRCC4, N-terminal"/>
    <property type="match status" value="1"/>
</dbReference>
<reference evidence="9" key="2">
    <citation type="journal article" date="2023" name="BMC Genomics">
        <title>Pest status, molecular evolution, and epigenetic factors derived from the genome assembly of Frankliniella fusca, a thysanopteran phytovirus vector.</title>
        <authorList>
            <person name="Catto M.A."/>
            <person name="Labadie P.E."/>
            <person name="Jacobson A.L."/>
            <person name="Kennedy G.G."/>
            <person name="Srinivasan R."/>
            <person name="Hunt B.G."/>
        </authorList>
    </citation>
    <scope>NUCLEOTIDE SEQUENCE</scope>
    <source>
        <strain evidence="9">PL_HMW_Pooled</strain>
    </source>
</reference>
<dbReference type="PANTHER" id="PTHR32235">
    <property type="entry name" value="NON-HOMOLOGOUS END-JOINING FACTOR 1"/>
    <property type="match status" value="1"/>
</dbReference>
<evidence type="ECO:0000259" key="8">
    <source>
        <dbReference type="Pfam" id="PF09302"/>
    </source>
</evidence>
<evidence type="ECO:0000256" key="5">
    <source>
        <dbReference type="ARBA" id="ARBA00023242"/>
    </source>
</evidence>
<dbReference type="InterPro" id="IPR015381">
    <property type="entry name" value="XLF-like_N"/>
</dbReference>
<dbReference type="Gene3D" id="1.10.287.450">
    <property type="entry name" value="Helix hairpin bin"/>
    <property type="match status" value="1"/>
</dbReference>
<keyword evidence="5" id="KW-0539">Nucleus</keyword>
<dbReference type="Pfam" id="PF09302">
    <property type="entry name" value="XLF"/>
    <property type="match status" value="1"/>
</dbReference>
<dbReference type="GO" id="GO:0006303">
    <property type="term" value="P:double-strand break repair via nonhomologous end joining"/>
    <property type="evidence" value="ECO:0007669"/>
    <property type="project" value="TreeGrafter"/>
</dbReference>
<evidence type="ECO:0000313" key="10">
    <source>
        <dbReference type="Proteomes" id="UP001219518"/>
    </source>
</evidence>
<comment type="subcellular location">
    <subcellularLocation>
        <location evidence="1">Nucleus</location>
    </subcellularLocation>
</comment>
<dbReference type="EMBL" id="JAHWGI010000393">
    <property type="protein sequence ID" value="KAK3914810.1"/>
    <property type="molecule type" value="Genomic_DNA"/>
</dbReference>
<comment type="caution">
    <text evidence="9">The sequence shown here is derived from an EMBL/GenBank/DDBJ whole genome shotgun (WGS) entry which is preliminary data.</text>
</comment>
<keyword evidence="3" id="KW-0238">DNA-binding</keyword>
<keyword evidence="10" id="KW-1185">Reference proteome</keyword>
<dbReference type="CDD" id="cd22285">
    <property type="entry name" value="HD_XLF_N"/>
    <property type="match status" value="1"/>
</dbReference>
<evidence type="ECO:0000256" key="4">
    <source>
        <dbReference type="ARBA" id="ARBA00023204"/>
    </source>
</evidence>
<evidence type="ECO:0000256" key="6">
    <source>
        <dbReference type="ARBA" id="ARBA00025747"/>
    </source>
</evidence>
<keyword evidence="4" id="KW-0234">DNA repair</keyword>
<gene>
    <name evidence="9" type="ORF">KUF71_024305</name>
</gene>
<feature type="domain" description="XLF-like N-terminal" evidence="8">
    <location>
        <begin position="7"/>
        <end position="116"/>
    </location>
</feature>
<comment type="similarity">
    <text evidence="6">Belongs to the XRCC4-XLF family. XLF subfamily.</text>
</comment>
<reference evidence="9" key="1">
    <citation type="submission" date="2021-07" db="EMBL/GenBank/DDBJ databases">
        <authorList>
            <person name="Catto M.A."/>
            <person name="Jacobson A."/>
            <person name="Kennedy G."/>
            <person name="Labadie P."/>
            <person name="Hunt B.G."/>
            <person name="Srinivasan R."/>
        </authorList>
    </citation>
    <scope>NUCLEOTIDE SEQUENCE</scope>
    <source>
        <strain evidence="9">PL_HMW_Pooled</strain>
        <tissue evidence="9">Head</tissue>
    </source>
</reference>
<evidence type="ECO:0000256" key="7">
    <source>
        <dbReference type="ARBA" id="ARBA00044529"/>
    </source>
</evidence>
<evidence type="ECO:0000256" key="1">
    <source>
        <dbReference type="ARBA" id="ARBA00004123"/>
    </source>
</evidence>
<name>A0AAE1LCV6_9NEOP</name>
<dbReference type="AlphaFoldDB" id="A0AAE1LCV6"/>
<protein>
    <recommendedName>
        <fullName evidence="7">Non-homologous end-joining factor 1</fullName>
    </recommendedName>
</protein>
<evidence type="ECO:0000256" key="2">
    <source>
        <dbReference type="ARBA" id="ARBA00022763"/>
    </source>
</evidence>
<accession>A0AAE1LCV6</accession>
<evidence type="ECO:0000313" key="9">
    <source>
        <dbReference type="EMBL" id="KAK3914810.1"/>
    </source>
</evidence>
<dbReference type="PANTHER" id="PTHR32235:SF1">
    <property type="entry name" value="NON-HOMOLOGOUS END-JOINING FACTOR 1"/>
    <property type="match status" value="1"/>
</dbReference>
<dbReference type="InterPro" id="IPR038051">
    <property type="entry name" value="XRCC4-like_N_sf"/>
</dbReference>
<evidence type="ECO:0000256" key="3">
    <source>
        <dbReference type="ARBA" id="ARBA00023125"/>
    </source>
</evidence>